<dbReference type="GO" id="GO:0031492">
    <property type="term" value="F:nucleosomal DNA binding"/>
    <property type="evidence" value="ECO:0000318"/>
    <property type="project" value="GO_Central"/>
</dbReference>
<keyword evidence="4" id="KW-0238">DNA-binding</keyword>
<dbReference type="SMART" id="SM00526">
    <property type="entry name" value="H15"/>
    <property type="match status" value="1"/>
</dbReference>
<keyword evidence="2" id="KW-0677">Repeat</keyword>
<keyword evidence="5" id="KW-0539">Nucleus</keyword>
<dbReference type="SMART" id="SM00384">
    <property type="entry name" value="AT_hook"/>
    <property type="match status" value="4"/>
</dbReference>
<dbReference type="Gene3D" id="1.10.10.10">
    <property type="entry name" value="Winged helix-like DNA-binding domain superfamily/Winged helix DNA-binding domain"/>
    <property type="match status" value="1"/>
</dbReference>
<dbReference type="GO" id="GO:0006355">
    <property type="term" value="P:regulation of DNA-templated transcription"/>
    <property type="evidence" value="ECO:0007669"/>
    <property type="project" value="InterPro"/>
</dbReference>
<keyword evidence="11" id="KW-1185">Reference proteome</keyword>
<dbReference type="GO" id="GO:0005730">
    <property type="term" value="C:nucleolus"/>
    <property type="evidence" value="ECO:0000318"/>
    <property type="project" value="GO_Central"/>
</dbReference>
<dbReference type="GO" id="GO:0005634">
    <property type="term" value="C:nucleus"/>
    <property type="evidence" value="ECO:0000318"/>
    <property type="project" value="GO_Central"/>
</dbReference>
<dbReference type="GO" id="GO:0003690">
    <property type="term" value="F:double-stranded DNA binding"/>
    <property type="evidence" value="ECO:0000318"/>
    <property type="project" value="GO_Central"/>
</dbReference>
<dbReference type="SUPFAM" id="SSF46785">
    <property type="entry name" value="Winged helix' DNA-binding domain"/>
    <property type="match status" value="1"/>
</dbReference>
<sequence>MATTEVSTNMQLPPVPALHEQPQSQQQPQQQSSTLPQYPEMIMAAIEALNDQNGSNKSAISKQIESTYPGLPAAHVSLLSHHLNKMKQSGQLVLVKNNYMKPDPNAPPKRGRGRPPKPKEMVSPGTVISPPRPRGRPPKPKDPFSPLASPKKKSTSGSGRPRGRPPKAKTAAGPPSSSATQVTGVKRGRGRPPKVKPAVAPVAG</sequence>
<evidence type="ECO:0000256" key="3">
    <source>
        <dbReference type="ARBA" id="ARBA00022990"/>
    </source>
</evidence>
<dbReference type="FunFam" id="1.10.10.10:FF:000537">
    <property type="entry name" value="HMG-Y-related protein A"/>
    <property type="match status" value="1"/>
</dbReference>
<dbReference type="PANTHER" id="PTHR11467:SF103">
    <property type="entry name" value="HMG-Y-RELATED PROTEIN A"/>
    <property type="match status" value="1"/>
</dbReference>
<dbReference type="GO" id="GO:0045910">
    <property type="term" value="P:negative regulation of DNA recombination"/>
    <property type="evidence" value="ECO:0000318"/>
    <property type="project" value="GO_Central"/>
</dbReference>
<feature type="region of interest" description="Disordered" evidence="8">
    <location>
        <begin position="98"/>
        <end position="204"/>
    </location>
</feature>
<accession>A0A2C9UFQ7</accession>
<evidence type="ECO:0000256" key="1">
    <source>
        <dbReference type="ARBA" id="ARBA00004604"/>
    </source>
</evidence>
<evidence type="ECO:0000256" key="7">
    <source>
        <dbReference type="ARBA" id="ARBA00076335"/>
    </source>
</evidence>
<dbReference type="InterPro" id="IPR017956">
    <property type="entry name" value="AT_hook_DNA-bd_motif"/>
</dbReference>
<dbReference type="Proteomes" id="UP000091857">
    <property type="component" value="Chromosome 15"/>
</dbReference>
<evidence type="ECO:0000259" key="9">
    <source>
        <dbReference type="PROSITE" id="PS51504"/>
    </source>
</evidence>
<reference evidence="11" key="1">
    <citation type="journal article" date="2016" name="Nat. Biotechnol.">
        <title>Sequencing wild and cultivated cassava and related species reveals extensive interspecific hybridization and genetic diversity.</title>
        <authorList>
            <person name="Bredeson J.V."/>
            <person name="Lyons J.B."/>
            <person name="Prochnik S.E."/>
            <person name="Wu G.A."/>
            <person name="Ha C.M."/>
            <person name="Edsinger-Gonzales E."/>
            <person name="Grimwood J."/>
            <person name="Schmutz J."/>
            <person name="Rabbi I.Y."/>
            <person name="Egesi C."/>
            <person name="Nauluvula P."/>
            <person name="Lebot V."/>
            <person name="Ndunguru J."/>
            <person name="Mkamilo G."/>
            <person name="Bart R.S."/>
            <person name="Setter T.L."/>
            <person name="Gleadow R.M."/>
            <person name="Kulakow P."/>
            <person name="Ferguson M.E."/>
            <person name="Rounsley S."/>
            <person name="Rokhsar D.S."/>
        </authorList>
    </citation>
    <scope>NUCLEOTIDE SEQUENCE [LARGE SCALE GENOMIC DNA]</scope>
    <source>
        <strain evidence="11">cv. AM560-2</strain>
    </source>
</reference>
<comment type="subcellular location">
    <subcellularLocation>
        <location evidence="1">Nucleus</location>
        <location evidence="1">Nucleolus</location>
    </subcellularLocation>
</comment>
<organism evidence="10 11">
    <name type="scientific">Manihot esculenta</name>
    <name type="common">Cassava</name>
    <name type="synonym">Jatropha manihot</name>
    <dbReference type="NCBI Taxonomy" id="3983"/>
    <lineage>
        <taxon>Eukaryota</taxon>
        <taxon>Viridiplantae</taxon>
        <taxon>Streptophyta</taxon>
        <taxon>Embryophyta</taxon>
        <taxon>Tracheophyta</taxon>
        <taxon>Spermatophyta</taxon>
        <taxon>Magnoliopsida</taxon>
        <taxon>eudicotyledons</taxon>
        <taxon>Gunneridae</taxon>
        <taxon>Pentapetalae</taxon>
        <taxon>rosids</taxon>
        <taxon>fabids</taxon>
        <taxon>Malpighiales</taxon>
        <taxon>Euphorbiaceae</taxon>
        <taxon>Crotonoideae</taxon>
        <taxon>Manihoteae</taxon>
        <taxon>Manihot</taxon>
    </lineage>
</organism>
<dbReference type="GO" id="GO:0000786">
    <property type="term" value="C:nucleosome"/>
    <property type="evidence" value="ECO:0007669"/>
    <property type="project" value="InterPro"/>
</dbReference>
<evidence type="ECO:0000256" key="8">
    <source>
        <dbReference type="SAM" id="MobiDB-lite"/>
    </source>
</evidence>
<proteinExistence type="predicted"/>
<dbReference type="Gramene" id="Manes.15G131700.1.v8.1">
    <property type="protein sequence ID" value="Manes.15G131700.1.v8.1.CDS"/>
    <property type="gene ID" value="Manes.15G131700.v8.1"/>
</dbReference>
<keyword evidence="3" id="KW-0007">Acetylation</keyword>
<evidence type="ECO:0000256" key="4">
    <source>
        <dbReference type="ARBA" id="ARBA00023125"/>
    </source>
</evidence>
<evidence type="ECO:0000256" key="6">
    <source>
        <dbReference type="ARBA" id="ARBA00068571"/>
    </source>
</evidence>
<dbReference type="PROSITE" id="PS51504">
    <property type="entry name" value="H15"/>
    <property type="match status" value="1"/>
</dbReference>
<evidence type="ECO:0000313" key="10">
    <source>
        <dbReference type="EMBL" id="OAY29268.1"/>
    </source>
</evidence>
<dbReference type="PRINTS" id="PR00929">
    <property type="entry name" value="ATHOOK"/>
</dbReference>
<dbReference type="InterPro" id="IPR036388">
    <property type="entry name" value="WH-like_DNA-bd_sf"/>
</dbReference>
<dbReference type="EMBL" id="CM004401">
    <property type="protein sequence ID" value="OAY29268.1"/>
    <property type="molecule type" value="Genomic_DNA"/>
</dbReference>
<dbReference type="Pfam" id="PF00538">
    <property type="entry name" value="Linker_histone"/>
    <property type="match status" value="1"/>
</dbReference>
<dbReference type="InterPro" id="IPR000116">
    <property type="entry name" value="HMGA"/>
</dbReference>
<dbReference type="AlphaFoldDB" id="A0A2C9UFQ7"/>
<dbReference type="OrthoDB" id="1110759at2759"/>
<dbReference type="PRINTS" id="PR00930">
    <property type="entry name" value="HIGHMOBLTYIY"/>
</dbReference>
<feature type="domain" description="H15" evidence="9">
    <location>
        <begin position="34"/>
        <end position="103"/>
    </location>
</feature>
<gene>
    <name evidence="10" type="ORF">MANES_15G131700v8</name>
</gene>
<dbReference type="GO" id="GO:0030261">
    <property type="term" value="P:chromosome condensation"/>
    <property type="evidence" value="ECO:0000318"/>
    <property type="project" value="GO_Central"/>
</dbReference>
<protein>
    <recommendedName>
        <fullName evidence="6">HMG-Y-related protein A</fullName>
    </recommendedName>
    <alternativeName>
        <fullName evidence="7">High mobility group A protein</fullName>
    </alternativeName>
</protein>
<dbReference type="OMA" id="KHMDSTH"/>
<feature type="region of interest" description="Disordered" evidence="8">
    <location>
        <begin position="1"/>
        <end position="39"/>
    </location>
</feature>
<evidence type="ECO:0000256" key="5">
    <source>
        <dbReference type="ARBA" id="ARBA00023242"/>
    </source>
</evidence>
<dbReference type="InterPro" id="IPR005818">
    <property type="entry name" value="Histone_H1/H5_H15"/>
</dbReference>
<evidence type="ECO:0000256" key="2">
    <source>
        <dbReference type="ARBA" id="ARBA00022737"/>
    </source>
</evidence>
<comment type="caution">
    <text evidence="10">The sequence shown here is derived from an EMBL/GenBank/DDBJ whole genome shotgun (WGS) entry which is preliminary data.</text>
</comment>
<feature type="compositionally biased region" description="Polar residues" evidence="8">
    <location>
        <begin position="1"/>
        <end position="11"/>
    </location>
</feature>
<evidence type="ECO:0000313" key="11">
    <source>
        <dbReference type="Proteomes" id="UP000091857"/>
    </source>
</evidence>
<dbReference type="PANTHER" id="PTHR11467">
    <property type="entry name" value="HISTONE H1"/>
    <property type="match status" value="1"/>
</dbReference>
<dbReference type="InterPro" id="IPR036390">
    <property type="entry name" value="WH_DNA-bd_sf"/>
</dbReference>
<feature type="compositionally biased region" description="Low complexity" evidence="8">
    <location>
        <begin position="21"/>
        <end position="37"/>
    </location>
</feature>
<name>A0A2C9UFQ7_MANES</name>
<dbReference type="GO" id="GO:0006334">
    <property type="term" value="P:nucleosome assembly"/>
    <property type="evidence" value="ECO:0007669"/>
    <property type="project" value="InterPro"/>
</dbReference>